<comment type="caution">
    <text evidence="2">The sequence shown here is derived from an EMBL/GenBank/DDBJ whole genome shotgun (WGS) entry which is preliminary data.</text>
</comment>
<evidence type="ECO:0000313" key="2">
    <source>
        <dbReference type="EMBL" id="KAG7512046.1"/>
    </source>
</evidence>
<dbReference type="AlphaFoldDB" id="A0AAV6S3S6"/>
<organism evidence="2 3">
    <name type="scientific">Solea senegalensis</name>
    <name type="common">Senegalese sole</name>
    <dbReference type="NCBI Taxonomy" id="28829"/>
    <lineage>
        <taxon>Eukaryota</taxon>
        <taxon>Metazoa</taxon>
        <taxon>Chordata</taxon>
        <taxon>Craniata</taxon>
        <taxon>Vertebrata</taxon>
        <taxon>Euteleostomi</taxon>
        <taxon>Actinopterygii</taxon>
        <taxon>Neopterygii</taxon>
        <taxon>Teleostei</taxon>
        <taxon>Neoteleostei</taxon>
        <taxon>Acanthomorphata</taxon>
        <taxon>Carangaria</taxon>
        <taxon>Pleuronectiformes</taxon>
        <taxon>Pleuronectoidei</taxon>
        <taxon>Soleidae</taxon>
        <taxon>Solea</taxon>
    </lineage>
</organism>
<evidence type="ECO:0000256" key="1">
    <source>
        <dbReference type="SAM" id="MobiDB-lite"/>
    </source>
</evidence>
<name>A0AAV6S3S6_SOLSE</name>
<dbReference type="Proteomes" id="UP000693946">
    <property type="component" value="Linkage Group LG15"/>
</dbReference>
<keyword evidence="3" id="KW-1185">Reference proteome</keyword>
<dbReference type="EMBL" id="JAGKHQ010000007">
    <property type="protein sequence ID" value="KAG7512046.1"/>
    <property type="molecule type" value="Genomic_DNA"/>
</dbReference>
<sequence>MSAKVPQKSPKSLTRRCCEKRQSRAEREKERESPFPITFKLLLRPQRVENHEVITAAAADWTPEPALCPWPGQSPSSSASSKLKMLVSHQCDIDEKRTESSDPKTRVF</sequence>
<feature type="region of interest" description="Disordered" evidence="1">
    <location>
        <begin position="1"/>
        <end position="32"/>
    </location>
</feature>
<protein>
    <submittedName>
        <fullName evidence="2">Uncharacterized protein</fullName>
    </submittedName>
</protein>
<gene>
    <name evidence="2" type="ORF">JOB18_017985</name>
</gene>
<accession>A0AAV6S3S6</accession>
<evidence type="ECO:0000313" key="3">
    <source>
        <dbReference type="Proteomes" id="UP000693946"/>
    </source>
</evidence>
<proteinExistence type="predicted"/>
<reference evidence="2 3" key="1">
    <citation type="journal article" date="2021" name="Sci. Rep.">
        <title>Chromosome anchoring in Senegalese sole (Solea senegalensis) reveals sex-associated markers and genome rearrangements in flatfish.</title>
        <authorList>
            <person name="Guerrero-Cozar I."/>
            <person name="Gomez-Garrido J."/>
            <person name="Berbel C."/>
            <person name="Martinez-Blanch J.F."/>
            <person name="Alioto T."/>
            <person name="Claros M.G."/>
            <person name="Gagnaire P.A."/>
            <person name="Manchado M."/>
        </authorList>
    </citation>
    <scope>NUCLEOTIDE SEQUENCE [LARGE SCALE GENOMIC DNA]</scope>
    <source>
        <strain evidence="2">Sse05_10M</strain>
    </source>
</reference>
<feature type="compositionally biased region" description="Basic and acidic residues" evidence="1">
    <location>
        <begin position="16"/>
        <end position="32"/>
    </location>
</feature>